<dbReference type="PANTHER" id="PTHR32322">
    <property type="entry name" value="INNER MEMBRANE TRANSPORTER"/>
    <property type="match status" value="1"/>
</dbReference>
<evidence type="ECO:0000256" key="1">
    <source>
        <dbReference type="ARBA" id="ARBA00004141"/>
    </source>
</evidence>
<dbReference type="InterPro" id="IPR050638">
    <property type="entry name" value="AA-Vitamin_Transporters"/>
</dbReference>
<feature type="transmembrane region" description="Helical" evidence="6">
    <location>
        <begin position="271"/>
        <end position="290"/>
    </location>
</feature>
<dbReference type="InterPro" id="IPR037185">
    <property type="entry name" value="EmrE-like"/>
</dbReference>
<feature type="transmembrane region" description="Helical" evidence="6">
    <location>
        <begin position="244"/>
        <end position="265"/>
    </location>
</feature>
<feature type="transmembrane region" description="Helical" evidence="6">
    <location>
        <begin position="186"/>
        <end position="205"/>
    </location>
</feature>
<reference evidence="8" key="1">
    <citation type="submission" date="2020-07" db="EMBL/GenBank/DDBJ databases">
        <title>Huge and variable diversity of episymbiotic CPR bacteria and DPANN archaea in groundwater ecosystems.</title>
        <authorList>
            <person name="He C.Y."/>
            <person name="Keren R."/>
            <person name="Whittaker M."/>
            <person name="Farag I.F."/>
            <person name="Doudna J."/>
            <person name="Cate J.H.D."/>
            <person name="Banfield J.F."/>
        </authorList>
    </citation>
    <scope>NUCLEOTIDE SEQUENCE</scope>
    <source>
        <strain evidence="8">NC_groundwater_928_Pr1_S-0.2um_72_17</strain>
    </source>
</reference>
<dbReference type="PANTHER" id="PTHR32322:SF2">
    <property type="entry name" value="EAMA DOMAIN-CONTAINING PROTEIN"/>
    <property type="match status" value="1"/>
</dbReference>
<dbReference type="Pfam" id="PF00892">
    <property type="entry name" value="EamA"/>
    <property type="match status" value="2"/>
</dbReference>
<gene>
    <name evidence="8" type="ORF">HY076_02500</name>
</gene>
<dbReference type="GO" id="GO:0016020">
    <property type="term" value="C:membrane"/>
    <property type="evidence" value="ECO:0007669"/>
    <property type="project" value="UniProtKB-SubCell"/>
</dbReference>
<dbReference type="SUPFAM" id="SSF103481">
    <property type="entry name" value="Multidrug resistance efflux transporter EmrE"/>
    <property type="match status" value="2"/>
</dbReference>
<comment type="subcellular location">
    <subcellularLocation>
        <location evidence="1">Membrane</location>
        <topology evidence="1">Multi-pass membrane protein</topology>
    </subcellularLocation>
</comment>
<keyword evidence="3 6" id="KW-0812">Transmembrane</keyword>
<evidence type="ECO:0000256" key="6">
    <source>
        <dbReference type="SAM" id="Phobius"/>
    </source>
</evidence>
<feature type="transmembrane region" description="Helical" evidence="6">
    <location>
        <begin position="99"/>
        <end position="118"/>
    </location>
</feature>
<dbReference type="InterPro" id="IPR000620">
    <property type="entry name" value="EamA_dom"/>
</dbReference>
<feature type="transmembrane region" description="Helical" evidence="6">
    <location>
        <begin position="154"/>
        <end position="174"/>
    </location>
</feature>
<keyword evidence="5 6" id="KW-0472">Membrane</keyword>
<comment type="caution">
    <text evidence="8">The sequence shown here is derived from an EMBL/GenBank/DDBJ whole genome shotgun (WGS) entry which is preliminary data.</text>
</comment>
<feature type="domain" description="EamA" evidence="7">
    <location>
        <begin position="157"/>
        <end position="289"/>
    </location>
</feature>
<evidence type="ECO:0000313" key="9">
    <source>
        <dbReference type="Proteomes" id="UP000807850"/>
    </source>
</evidence>
<sequence length="308" mass="32021">MDSRPPTSDVTRVAVAFASATLIWGSTFLVIRISNDALPPLWAATLRLALAALLLVTIATVTRQGLPTGPARRAAAAYGFFLFGLNMPLLYWGETVVPSGLAALVFATGPITNALVARAFGIERLDRPKLGAACVALAGVAVLFARELSARVTALPVAAIFLATVAAAFGTVLLKRGPRQSPIGTNAIATMVGAPVCLALSFLAHEAHPLPRHAAQIVPLVYLTIAGSVGAFVIVSWLVHRVDVITVGFIGVVVPVIAIVLGVVIRHEPFAREQLLGSLLVLAGVVLALASDRRRAARARSAAGSEDS</sequence>
<feature type="transmembrane region" description="Helical" evidence="6">
    <location>
        <begin position="74"/>
        <end position="93"/>
    </location>
</feature>
<evidence type="ECO:0000256" key="4">
    <source>
        <dbReference type="ARBA" id="ARBA00022989"/>
    </source>
</evidence>
<comment type="similarity">
    <text evidence="2">Belongs to the EamA transporter family.</text>
</comment>
<dbReference type="EMBL" id="JACQAY010000070">
    <property type="protein sequence ID" value="MBI3539125.1"/>
    <property type="molecule type" value="Genomic_DNA"/>
</dbReference>
<feature type="transmembrane region" description="Helical" evidence="6">
    <location>
        <begin position="12"/>
        <end position="34"/>
    </location>
</feature>
<keyword evidence="4 6" id="KW-1133">Transmembrane helix</keyword>
<feature type="transmembrane region" description="Helical" evidence="6">
    <location>
        <begin position="217"/>
        <end position="239"/>
    </location>
</feature>
<feature type="transmembrane region" description="Helical" evidence="6">
    <location>
        <begin position="130"/>
        <end position="148"/>
    </location>
</feature>
<evidence type="ECO:0000256" key="2">
    <source>
        <dbReference type="ARBA" id="ARBA00007362"/>
    </source>
</evidence>
<dbReference type="AlphaFoldDB" id="A0A9D6L8Y2"/>
<feature type="transmembrane region" description="Helical" evidence="6">
    <location>
        <begin position="40"/>
        <end position="62"/>
    </location>
</feature>
<accession>A0A9D6L8Y2</accession>
<organism evidence="8 9">
    <name type="scientific">Eiseniibacteriota bacterium</name>
    <dbReference type="NCBI Taxonomy" id="2212470"/>
    <lineage>
        <taxon>Bacteria</taxon>
        <taxon>Candidatus Eiseniibacteriota</taxon>
    </lineage>
</organism>
<evidence type="ECO:0000259" key="7">
    <source>
        <dbReference type="Pfam" id="PF00892"/>
    </source>
</evidence>
<evidence type="ECO:0000256" key="3">
    <source>
        <dbReference type="ARBA" id="ARBA00022692"/>
    </source>
</evidence>
<evidence type="ECO:0000256" key="5">
    <source>
        <dbReference type="ARBA" id="ARBA00023136"/>
    </source>
</evidence>
<feature type="domain" description="EamA" evidence="7">
    <location>
        <begin position="15"/>
        <end position="144"/>
    </location>
</feature>
<proteinExistence type="inferred from homology"/>
<dbReference type="Proteomes" id="UP000807850">
    <property type="component" value="Unassembled WGS sequence"/>
</dbReference>
<protein>
    <submittedName>
        <fullName evidence="8">EamA family transporter</fullName>
    </submittedName>
</protein>
<name>A0A9D6L8Y2_UNCEI</name>
<evidence type="ECO:0000313" key="8">
    <source>
        <dbReference type="EMBL" id="MBI3539125.1"/>
    </source>
</evidence>